<accession>A0A2M9YRH4</accession>
<dbReference type="Pfam" id="PF09674">
    <property type="entry name" value="DUF2400"/>
    <property type="match status" value="1"/>
</dbReference>
<dbReference type="GO" id="GO:0006281">
    <property type="term" value="P:DNA repair"/>
    <property type="evidence" value="ECO:0007669"/>
    <property type="project" value="InterPro"/>
</dbReference>
<proteinExistence type="predicted"/>
<organism evidence="1 4">
    <name type="scientific">Leptospira adleri</name>
    <dbReference type="NCBI Taxonomy" id="2023186"/>
    <lineage>
        <taxon>Bacteria</taxon>
        <taxon>Pseudomonadati</taxon>
        <taxon>Spirochaetota</taxon>
        <taxon>Spirochaetia</taxon>
        <taxon>Leptospirales</taxon>
        <taxon>Leptospiraceae</taxon>
        <taxon>Leptospira</taxon>
    </lineage>
</organism>
<evidence type="ECO:0000313" key="1">
    <source>
        <dbReference type="EMBL" id="PJZ54134.1"/>
    </source>
</evidence>
<dbReference type="EMBL" id="NPDU01000013">
    <property type="protein sequence ID" value="PJZ62686.1"/>
    <property type="molecule type" value="Genomic_DNA"/>
</dbReference>
<keyword evidence="3" id="KW-1185">Reference proteome</keyword>
<dbReference type="InterPro" id="IPR014127">
    <property type="entry name" value="CHP02757"/>
</dbReference>
<dbReference type="Gene3D" id="1.10.1670.10">
    <property type="entry name" value="Helix-hairpin-Helix base-excision DNA repair enzymes (C-terminal)"/>
    <property type="match status" value="1"/>
</dbReference>
<dbReference type="GO" id="GO:0003824">
    <property type="term" value="F:catalytic activity"/>
    <property type="evidence" value="ECO:0007669"/>
    <property type="project" value="InterPro"/>
</dbReference>
<dbReference type="InterPro" id="IPR011257">
    <property type="entry name" value="DNA_glycosylase"/>
</dbReference>
<dbReference type="InterPro" id="IPR023170">
    <property type="entry name" value="HhH_base_excis_C"/>
</dbReference>
<name>A0A2M9YRH4_9LEPT</name>
<evidence type="ECO:0000313" key="2">
    <source>
        <dbReference type="EMBL" id="PJZ62686.1"/>
    </source>
</evidence>
<dbReference type="AlphaFoldDB" id="A0A2M9YRH4"/>
<dbReference type="EMBL" id="NPDV01000004">
    <property type="protein sequence ID" value="PJZ54134.1"/>
    <property type="molecule type" value="Genomic_DNA"/>
</dbReference>
<reference evidence="3 4" key="1">
    <citation type="submission" date="2017-07" db="EMBL/GenBank/DDBJ databases">
        <title>Leptospira spp. isolated from tropical soils.</title>
        <authorList>
            <person name="Thibeaux R."/>
            <person name="Iraola G."/>
            <person name="Ferres I."/>
            <person name="Bierque E."/>
            <person name="Girault D."/>
            <person name="Soupe-Gilbert M.-E."/>
            <person name="Picardeau M."/>
            <person name="Goarant C."/>
        </authorList>
    </citation>
    <scope>NUCLEOTIDE SEQUENCE [LARGE SCALE GENOMIC DNA]</scope>
    <source>
        <strain evidence="1 4">FH2-B-C1</strain>
        <strain evidence="2 3">FH2-B-D1</strain>
    </source>
</reference>
<sequence>MNQNTADQKLKRTLEKIFEKYESPEFLSSDPIEFPHSYSNPNDQEISGFISALFSYGNVRAIKNYLGHLFEFCGNSPHEFFLKEDLSRIRKEIKPYRFQKSADILLFFRTIQEHLQNDPAQSLESLFSLSREKEFNLAPREQKLFLQGGSLRQRILSFQIRFRAISKKMDSKGVNSYGYRFLVGQGIHTSSIKRYSMYLRWMVRKDFPDFGIYTSVAPEELLYPLDIHIQRVASVLEISSRKTPDWKKAEEITAFFRRIFPEDPTRGDFALSRLGILRRCKSKYMTELCEECQINTICSVYKTRTLKNRNR</sequence>
<dbReference type="Proteomes" id="UP000232149">
    <property type="component" value="Unassembled WGS sequence"/>
</dbReference>
<evidence type="ECO:0000313" key="3">
    <source>
        <dbReference type="Proteomes" id="UP000232149"/>
    </source>
</evidence>
<dbReference type="RefSeq" id="WP_100784909.1">
    <property type="nucleotide sequence ID" value="NZ_NPDU01000013.1"/>
</dbReference>
<comment type="caution">
    <text evidence="1">The sequence shown here is derived from an EMBL/GenBank/DDBJ whole genome shotgun (WGS) entry which is preliminary data.</text>
</comment>
<dbReference type="NCBIfam" id="TIGR02757">
    <property type="entry name" value="TIGR02757 family protein"/>
    <property type="match status" value="1"/>
</dbReference>
<protein>
    <submittedName>
        <fullName evidence="1">TIGR02757 family protein</fullName>
    </submittedName>
</protein>
<evidence type="ECO:0000313" key="4">
    <source>
        <dbReference type="Proteomes" id="UP000232188"/>
    </source>
</evidence>
<dbReference type="SUPFAM" id="SSF48150">
    <property type="entry name" value="DNA-glycosylase"/>
    <property type="match status" value="1"/>
</dbReference>
<gene>
    <name evidence="2" type="ORF">CH376_06820</name>
    <name evidence="1" type="ORF">CH380_06380</name>
</gene>
<dbReference type="Proteomes" id="UP000232188">
    <property type="component" value="Unassembled WGS sequence"/>
</dbReference>